<dbReference type="AlphaFoldDB" id="A0AAN6SYT0"/>
<keyword evidence="4" id="KW-1185">Reference proteome</keyword>
<feature type="compositionally biased region" description="Low complexity" evidence="2">
    <location>
        <begin position="14"/>
        <end position="28"/>
    </location>
</feature>
<accession>A0AAN6SYT0</accession>
<reference evidence="3" key="2">
    <citation type="submission" date="2023-05" db="EMBL/GenBank/DDBJ databases">
        <authorList>
            <consortium name="Lawrence Berkeley National Laboratory"/>
            <person name="Steindorff A."/>
            <person name="Hensen N."/>
            <person name="Bonometti L."/>
            <person name="Westerberg I."/>
            <person name="Brannstrom I.O."/>
            <person name="Guillou S."/>
            <person name="Cros-Aarteil S."/>
            <person name="Calhoun S."/>
            <person name="Haridas S."/>
            <person name="Kuo A."/>
            <person name="Mondo S."/>
            <person name="Pangilinan J."/>
            <person name="Riley R."/>
            <person name="Labutti K."/>
            <person name="Andreopoulos B."/>
            <person name="Lipzen A."/>
            <person name="Chen C."/>
            <person name="Yanf M."/>
            <person name="Daum C."/>
            <person name="Ng V."/>
            <person name="Clum A."/>
            <person name="Ohm R."/>
            <person name="Martin F."/>
            <person name="Silar P."/>
            <person name="Natvig D."/>
            <person name="Lalanne C."/>
            <person name="Gautier V."/>
            <person name="Ament-Velasquez S.L."/>
            <person name="Kruys A."/>
            <person name="Hutchinson M.I."/>
            <person name="Powell A.J."/>
            <person name="Barry K."/>
            <person name="Miller A.N."/>
            <person name="Grigoriev I.V."/>
            <person name="Debuchy R."/>
            <person name="Gladieux P."/>
            <person name="Thoren M.H."/>
            <person name="Johannesson H."/>
        </authorList>
    </citation>
    <scope>NUCLEOTIDE SEQUENCE</scope>
    <source>
        <strain evidence="3">CBS 757.83</strain>
    </source>
</reference>
<gene>
    <name evidence="3" type="ORF">N658DRAFT_500113</name>
</gene>
<evidence type="ECO:0000256" key="1">
    <source>
        <dbReference type="SAM" id="Coils"/>
    </source>
</evidence>
<proteinExistence type="predicted"/>
<feature type="region of interest" description="Disordered" evidence="2">
    <location>
        <begin position="122"/>
        <end position="151"/>
    </location>
</feature>
<protein>
    <submittedName>
        <fullName evidence="3">Uncharacterized protein</fullName>
    </submittedName>
</protein>
<reference evidence="3" key="1">
    <citation type="journal article" date="2023" name="Mol. Phylogenet. Evol.">
        <title>Genome-scale phylogeny and comparative genomics of the fungal order Sordariales.</title>
        <authorList>
            <person name="Hensen N."/>
            <person name="Bonometti L."/>
            <person name="Westerberg I."/>
            <person name="Brannstrom I.O."/>
            <person name="Guillou S."/>
            <person name="Cros-Aarteil S."/>
            <person name="Calhoun S."/>
            <person name="Haridas S."/>
            <person name="Kuo A."/>
            <person name="Mondo S."/>
            <person name="Pangilinan J."/>
            <person name="Riley R."/>
            <person name="LaButti K."/>
            <person name="Andreopoulos B."/>
            <person name="Lipzen A."/>
            <person name="Chen C."/>
            <person name="Yan M."/>
            <person name="Daum C."/>
            <person name="Ng V."/>
            <person name="Clum A."/>
            <person name="Steindorff A."/>
            <person name="Ohm R.A."/>
            <person name="Martin F."/>
            <person name="Silar P."/>
            <person name="Natvig D.O."/>
            <person name="Lalanne C."/>
            <person name="Gautier V."/>
            <person name="Ament-Velasquez S.L."/>
            <person name="Kruys A."/>
            <person name="Hutchinson M.I."/>
            <person name="Powell A.J."/>
            <person name="Barry K."/>
            <person name="Miller A.N."/>
            <person name="Grigoriev I.V."/>
            <person name="Debuchy R."/>
            <person name="Gladieux P."/>
            <person name="Hiltunen Thoren M."/>
            <person name="Johannesson H."/>
        </authorList>
    </citation>
    <scope>NUCLEOTIDE SEQUENCE</scope>
    <source>
        <strain evidence="3">CBS 757.83</strain>
    </source>
</reference>
<keyword evidence="1" id="KW-0175">Coiled coil</keyword>
<feature type="region of interest" description="Disordered" evidence="2">
    <location>
        <begin position="1"/>
        <end position="53"/>
    </location>
</feature>
<evidence type="ECO:0000313" key="3">
    <source>
        <dbReference type="EMBL" id="KAK4097799.1"/>
    </source>
</evidence>
<dbReference type="Proteomes" id="UP001305647">
    <property type="component" value="Unassembled WGS sequence"/>
</dbReference>
<feature type="compositionally biased region" description="Basic and acidic residues" evidence="2">
    <location>
        <begin position="123"/>
        <end position="144"/>
    </location>
</feature>
<feature type="coiled-coil region" evidence="1">
    <location>
        <begin position="60"/>
        <end position="87"/>
    </location>
</feature>
<sequence>MNDKLLPPPPGPAPGRALPALPAAPGRAFRVYTSRTSHKSASHARPQLSPVQEIPHPSEIQNMQLEIEILNQELATARRQTGELERQVALLKVDIQHYKRQISQQNHLVAQIAHTIKFYSSDSRVEPERTRHTKPARPEMEQVPRQDTGWI</sequence>
<organism evidence="3 4">
    <name type="scientific">Parathielavia hyrcaniae</name>
    <dbReference type="NCBI Taxonomy" id="113614"/>
    <lineage>
        <taxon>Eukaryota</taxon>
        <taxon>Fungi</taxon>
        <taxon>Dikarya</taxon>
        <taxon>Ascomycota</taxon>
        <taxon>Pezizomycotina</taxon>
        <taxon>Sordariomycetes</taxon>
        <taxon>Sordariomycetidae</taxon>
        <taxon>Sordariales</taxon>
        <taxon>Chaetomiaceae</taxon>
        <taxon>Parathielavia</taxon>
    </lineage>
</organism>
<feature type="compositionally biased region" description="Pro residues" evidence="2">
    <location>
        <begin position="1"/>
        <end position="13"/>
    </location>
</feature>
<evidence type="ECO:0000313" key="4">
    <source>
        <dbReference type="Proteomes" id="UP001305647"/>
    </source>
</evidence>
<dbReference type="EMBL" id="MU863668">
    <property type="protein sequence ID" value="KAK4097799.1"/>
    <property type="molecule type" value="Genomic_DNA"/>
</dbReference>
<evidence type="ECO:0000256" key="2">
    <source>
        <dbReference type="SAM" id="MobiDB-lite"/>
    </source>
</evidence>
<comment type="caution">
    <text evidence="3">The sequence shown here is derived from an EMBL/GenBank/DDBJ whole genome shotgun (WGS) entry which is preliminary data.</text>
</comment>
<name>A0AAN6SYT0_9PEZI</name>